<keyword evidence="2" id="KW-1003">Cell membrane</keyword>
<protein>
    <recommendedName>
        <fullName evidence="7">DUF489 family protein</fullName>
    </recommendedName>
</protein>
<keyword evidence="6" id="KW-1185">Reference proteome</keyword>
<dbReference type="PANTHER" id="PTHR38100">
    <property type="entry name" value="HIGH FREQUENCY LYSOGENIZATION PROTEIN HFLD"/>
    <property type="match status" value="1"/>
</dbReference>
<dbReference type="AlphaFoldDB" id="A0A1E7R9A5"/>
<comment type="subcellular location">
    <subcellularLocation>
        <location evidence="1">Cytoplasm</location>
    </subcellularLocation>
</comment>
<gene>
    <name evidence="5" type="ORF">BJI46_02820</name>
</gene>
<dbReference type="SUPFAM" id="SSF101322">
    <property type="entry name" value="YcfC-like"/>
    <property type="match status" value="1"/>
</dbReference>
<dbReference type="RefSeq" id="WP_070069972.1">
    <property type="nucleotide sequence ID" value="NZ_VXKN01000001.1"/>
</dbReference>
<dbReference type="GO" id="GO:0005737">
    <property type="term" value="C:cytoplasm"/>
    <property type="evidence" value="ECO:0007669"/>
    <property type="project" value="UniProtKB-SubCell"/>
</dbReference>
<sequence length="246" mass="28015">MPEVEFSQQQHQVLALAAVFQAAQLVHVVATSSSSRIGELGNHYRDISIRAALNIRANDNPNLNSQIFFPTLGDIHLGLHTLEQCLIAPYDASPKSRIPRLGIKNAKFPLNYAMGLLNLSAKVYRQAEFCKKINQTQQNIIRQLAFFDYQYHHPSIIAAFAQLYTETASTLKPRIMVKGNPESFKNPHEVDMIRALLFTGLQAAHYWRKLGGNPWKLVFSKTKIIKELRYFAQLQHQQLKFADIET</sequence>
<dbReference type="Pfam" id="PF04356">
    <property type="entry name" value="DUF489"/>
    <property type="match status" value="1"/>
</dbReference>
<dbReference type="Gene3D" id="1.10.3890.10">
    <property type="entry name" value="HflD-like"/>
    <property type="match status" value="1"/>
</dbReference>
<keyword evidence="3" id="KW-0963">Cytoplasm</keyword>
<accession>A0A1E7R9A5</accession>
<evidence type="ECO:0000313" key="6">
    <source>
        <dbReference type="Proteomes" id="UP000185895"/>
    </source>
</evidence>
<organism evidence="5 6">
    <name type="scientific">Acinetobacter qingfengensis</name>
    <dbReference type="NCBI Taxonomy" id="1262585"/>
    <lineage>
        <taxon>Bacteria</taxon>
        <taxon>Pseudomonadati</taxon>
        <taxon>Pseudomonadota</taxon>
        <taxon>Gammaproteobacteria</taxon>
        <taxon>Moraxellales</taxon>
        <taxon>Moraxellaceae</taxon>
        <taxon>Acinetobacter</taxon>
    </lineage>
</organism>
<dbReference type="InterPro" id="IPR007451">
    <property type="entry name" value="HflD"/>
</dbReference>
<dbReference type="Proteomes" id="UP000185895">
    <property type="component" value="Unassembled WGS sequence"/>
</dbReference>
<evidence type="ECO:0000256" key="3">
    <source>
        <dbReference type="ARBA" id="ARBA00022490"/>
    </source>
</evidence>
<reference evidence="5 6" key="1">
    <citation type="submission" date="2016-09" db="EMBL/GenBank/DDBJ databases">
        <authorList>
            <person name="Capua I."/>
            <person name="De Benedictis P."/>
            <person name="Joannis T."/>
            <person name="Lombin L.H."/>
            <person name="Cattoli G."/>
        </authorList>
    </citation>
    <scope>NUCLEOTIDE SEQUENCE [LARGE SCALE GENOMIC DNA]</scope>
    <source>
        <strain evidence="5 6">ANC 4671</strain>
    </source>
</reference>
<dbReference type="STRING" id="1262585.BJI46_02820"/>
<dbReference type="EMBL" id="MKKK01000023">
    <property type="protein sequence ID" value="OEY95940.1"/>
    <property type="molecule type" value="Genomic_DNA"/>
</dbReference>
<evidence type="ECO:0000256" key="2">
    <source>
        <dbReference type="ARBA" id="ARBA00022475"/>
    </source>
</evidence>
<name>A0A1E7R9A5_9GAMM</name>
<evidence type="ECO:0000313" key="5">
    <source>
        <dbReference type="EMBL" id="OEY95940.1"/>
    </source>
</evidence>
<proteinExistence type="predicted"/>
<dbReference type="InterPro" id="IPR035932">
    <property type="entry name" value="HflD-like_sf"/>
</dbReference>
<evidence type="ECO:0000256" key="4">
    <source>
        <dbReference type="ARBA" id="ARBA00023136"/>
    </source>
</evidence>
<evidence type="ECO:0000256" key="1">
    <source>
        <dbReference type="ARBA" id="ARBA00004496"/>
    </source>
</evidence>
<evidence type="ECO:0008006" key="7">
    <source>
        <dbReference type="Google" id="ProtNLM"/>
    </source>
</evidence>
<keyword evidence="4" id="KW-0472">Membrane</keyword>
<dbReference type="PANTHER" id="PTHR38100:SF1">
    <property type="entry name" value="HIGH FREQUENCY LYSOGENIZATION PROTEIN HFLD"/>
    <property type="match status" value="1"/>
</dbReference>
<comment type="caution">
    <text evidence="5">The sequence shown here is derived from an EMBL/GenBank/DDBJ whole genome shotgun (WGS) entry which is preliminary data.</text>
</comment>